<dbReference type="RefSeq" id="WP_071857463.1">
    <property type="nucleotide sequence ID" value="NZ_JBHSHK010000009.1"/>
</dbReference>
<dbReference type="AlphaFoldDB" id="A0A1L8TNS9"/>
<dbReference type="InterPro" id="IPR026893">
    <property type="entry name" value="Tyr/Ser_Pase_IphP-type"/>
</dbReference>
<protein>
    <recommendedName>
        <fullName evidence="2">Tyrosine specific protein phosphatases domain-containing protein</fullName>
    </recommendedName>
</protein>
<sequence>MSKRLAVQHAENMRELGGYETLDGRKVASRKLIRSASINHIDEKDQLYLQDYGIKQVVDFRSLEERESQPDKTIPTAENIFLPIFPIEETDTASASPKKMLERMQAGIQATQQMIEVYTHFVTDAHVRGQYRKFFDLVLANPAPEQSLLFHCTAGKDRTGFGAMLLLSTLKVPQETIMQDYLATNRYLKKVVQEMYQKAEQVGVPANALHGIEDMMLAKAEYMQTSFDEIKKNYGTIDQFINDGIGVSSQEIKDLQKIYLM</sequence>
<evidence type="ECO:0000313" key="3">
    <source>
        <dbReference type="EMBL" id="OJG45792.1"/>
    </source>
</evidence>
<dbReference type="InterPro" id="IPR000387">
    <property type="entry name" value="Tyr_Pase_dom"/>
</dbReference>
<feature type="domain" description="Tyrosine specific protein phosphatases" evidence="2">
    <location>
        <begin position="132"/>
        <end position="203"/>
    </location>
</feature>
<dbReference type="PROSITE" id="PS50056">
    <property type="entry name" value="TYR_PHOSPHATASE_2"/>
    <property type="match status" value="1"/>
</dbReference>
<dbReference type="STRING" id="249189.RV04_GL001558"/>
<dbReference type="GO" id="GO:0004721">
    <property type="term" value="F:phosphoprotein phosphatase activity"/>
    <property type="evidence" value="ECO:0007669"/>
    <property type="project" value="InterPro"/>
</dbReference>
<dbReference type="InterPro" id="IPR029021">
    <property type="entry name" value="Prot-tyrosine_phosphatase-like"/>
</dbReference>
<reference evidence="3 4" key="1">
    <citation type="submission" date="2014-12" db="EMBL/GenBank/DDBJ databases">
        <title>Draft genome sequences of 29 type strains of Enterococci.</title>
        <authorList>
            <person name="Zhong Z."/>
            <person name="Sun Z."/>
            <person name="Liu W."/>
            <person name="Zhang W."/>
            <person name="Zhang H."/>
        </authorList>
    </citation>
    <scope>NUCLEOTIDE SEQUENCE [LARGE SCALE GENOMIC DNA]</scope>
    <source>
        <strain evidence="3 4">DSM 17122</strain>
    </source>
</reference>
<gene>
    <name evidence="3" type="ORF">RV04_GL001558</name>
</gene>
<accession>A0A1L8TNS9</accession>
<organism evidence="3 4">
    <name type="scientific">Enterococcus hermanniensis</name>
    <dbReference type="NCBI Taxonomy" id="249189"/>
    <lineage>
        <taxon>Bacteria</taxon>
        <taxon>Bacillati</taxon>
        <taxon>Bacillota</taxon>
        <taxon>Bacilli</taxon>
        <taxon>Lactobacillales</taxon>
        <taxon>Enterococcaceae</taxon>
        <taxon>Enterococcus</taxon>
    </lineage>
</organism>
<dbReference type="PANTHER" id="PTHR31126">
    <property type="entry name" value="TYROSINE-PROTEIN PHOSPHATASE"/>
    <property type="match status" value="1"/>
</dbReference>
<comment type="caution">
    <text evidence="3">The sequence shown here is derived from an EMBL/GenBank/DDBJ whole genome shotgun (WGS) entry which is preliminary data.</text>
</comment>
<dbReference type="OrthoDB" id="1188001at2"/>
<keyword evidence="4" id="KW-1185">Reference proteome</keyword>
<evidence type="ECO:0000256" key="1">
    <source>
        <dbReference type="ARBA" id="ARBA00009580"/>
    </source>
</evidence>
<dbReference type="Pfam" id="PF13350">
    <property type="entry name" value="Y_phosphatase3"/>
    <property type="match status" value="1"/>
</dbReference>
<evidence type="ECO:0000313" key="4">
    <source>
        <dbReference type="Proteomes" id="UP000182077"/>
    </source>
</evidence>
<comment type="similarity">
    <text evidence="1">Belongs to the protein-tyrosine phosphatase family.</text>
</comment>
<dbReference type="EMBL" id="JXKQ01000004">
    <property type="protein sequence ID" value="OJG45792.1"/>
    <property type="molecule type" value="Genomic_DNA"/>
</dbReference>
<dbReference type="Gene3D" id="3.90.190.10">
    <property type="entry name" value="Protein tyrosine phosphatase superfamily"/>
    <property type="match status" value="1"/>
</dbReference>
<dbReference type="PROSITE" id="PS00383">
    <property type="entry name" value="TYR_PHOSPHATASE_1"/>
    <property type="match status" value="1"/>
</dbReference>
<dbReference type="SUPFAM" id="SSF52799">
    <property type="entry name" value="(Phosphotyrosine protein) phosphatases II"/>
    <property type="match status" value="1"/>
</dbReference>
<name>A0A1L8TNS9_9ENTE</name>
<evidence type="ECO:0000259" key="2">
    <source>
        <dbReference type="PROSITE" id="PS50056"/>
    </source>
</evidence>
<proteinExistence type="inferred from homology"/>
<dbReference type="PANTHER" id="PTHR31126:SF1">
    <property type="entry name" value="TYROSINE SPECIFIC PROTEIN PHOSPHATASES DOMAIN-CONTAINING PROTEIN"/>
    <property type="match status" value="1"/>
</dbReference>
<dbReference type="Proteomes" id="UP000182077">
    <property type="component" value="Unassembled WGS sequence"/>
</dbReference>
<dbReference type="InterPro" id="IPR016130">
    <property type="entry name" value="Tyr_Pase_AS"/>
</dbReference>